<dbReference type="GO" id="GO:0005737">
    <property type="term" value="C:cytoplasm"/>
    <property type="evidence" value="ECO:0007669"/>
    <property type="project" value="TreeGrafter"/>
</dbReference>
<comment type="caution">
    <text evidence="1">The sequence shown here is derived from an EMBL/GenBank/DDBJ whole genome shotgun (WGS) entry which is preliminary data.</text>
</comment>
<gene>
    <name evidence="1" type="ORF">SKAU_G00123560</name>
</gene>
<evidence type="ECO:0000313" key="1">
    <source>
        <dbReference type="EMBL" id="KAJ8363525.1"/>
    </source>
</evidence>
<dbReference type="PANTHER" id="PTHR16155:SF3">
    <property type="entry name" value="STERILE ALPHA MOTIF DOMAIN-CONTAINING PROTEIN 9-LIKE"/>
    <property type="match status" value="1"/>
</dbReference>
<dbReference type="InterPro" id="IPR013761">
    <property type="entry name" value="SAM/pointed_sf"/>
</dbReference>
<name>A0A9Q1FPN8_SYNKA</name>
<keyword evidence="2" id="KW-1185">Reference proteome</keyword>
<dbReference type="EMBL" id="JAINUF010000004">
    <property type="protein sequence ID" value="KAJ8363525.1"/>
    <property type="molecule type" value="Genomic_DNA"/>
</dbReference>
<sequence>MTDECNHQPIENWTECDVSSWLKSIGVKENYIKKINEEEVDGKSYKIPCEMNISAFQTHLHLFEQASWIFCNGRMELPMVHTFYEFYSEMQGHEDIICISESEENHRRWTSLAEERKAALSVCSTCSQSTYHRQ</sequence>
<reference evidence="1" key="1">
    <citation type="journal article" date="2023" name="Science">
        <title>Genome structures resolve the early diversification of teleost fishes.</title>
        <authorList>
            <person name="Parey E."/>
            <person name="Louis A."/>
            <person name="Montfort J."/>
            <person name="Bouchez O."/>
            <person name="Roques C."/>
            <person name="Iampietro C."/>
            <person name="Lluch J."/>
            <person name="Castinel A."/>
            <person name="Donnadieu C."/>
            <person name="Desvignes T."/>
            <person name="Floi Bucao C."/>
            <person name="Jouanno E."/>
            <person name="Wen M."/>
            <person name="Mejri S."/>
            <person name="Dirks R."/>
            <person name="Jansen H."/>
            <person name="Henkel C."/>
            <person name="Chen W.J."/>
            <person name="Zahm M."/>
            <person name="Cabau C."/>
            <person name="Klopp C."/>
            <person name="Thompson A.W."/>
            <person name="Robinson-Rechavi M."/>
            <person name="Braasch I."/>
            <person name="Lecointre G."/>
            <person name="Bobe J."/>
            <person name="Postlethwait J.H."/>
            <person name="Berthelot C."/>
            <person name="Roest Crollius H."/>
            <person name="Guiguen Y."/>
        </authorList>
    </citation>
    <scope>NUCLEOTIDE SEQUENCE</scope>
    <source>
        <strain evidence="1">WJC10195</strain>
    </source>
</reference>
<organism evidence="1 2">
    <name type="scientific">Synaphobranchus kaupii</name>
    <name type="common">Kaup's arrowtooth eel</name>
    <dbReference type="NCBI Taxonomy" id="118154"/>
    <lineage>
        <taxon>Eukaryota</taxon>
        <taxon>Metazoa</taxon>
        <taxon>Chordata</taxon>
        <taxon>Craniata</taxon>
        <taxon>Vertebrata</taxon>
        <taxon>Euteleostomi</taxon>
        <taxon>Actinopterygii</taxon>
        <taxon>Neopterygii</taxon>
        <taxon>Teleostei</taxon>
        <taxon>Anguilliformes</taxon>
        <taxon>Synaphobranchidae</taxon>
        <taxon>Synaphobranchus</taxon>
    </lineage>
</organism>
<dbReference type="SUPFAM" id="SSF47769">
    <property type="entry name" value="SAM/Pointed domain"/>
    <property type="match status" value="1"/>
</dbReference>
<protein>
    <recommendedName>
        <fullName evidence="3">SAM domain-containing protein</fullName>
    </recommendedName>
</protein>
<dbReference type="Proteomes" id="UP001152622">
    <property type="component" value="Chromosome 4"/>
</dbReference>
<accession>A0A9Q1FPN8</accession>
<dbReference type="Gene3D" id="1.10.150.50">
    <property type="entry name" value="Transcription Factor, Ets-1"/>
    <property type="match status" value="1"/>
</dbReference>
<dbReference type="AlphaFoldDB" id="A0A9Q1FPN8"/>
<evidence type="ECO:0008006" key="3">
    <source>
        <dbReference type="Google" id="ProtNLM"/>
    </source>
</evidence>
<proteinExistence type="predicted"/>
<evidence type="ECO:0000313" key="2">
    <source>
        <dbReference type="Proteomes" id="UP001152622"/>
    </source>
</evidence>
<dbReference type="OrthoDB" id="2337140at2759"/>
<dbReference type="PANTHER" id="PTHR16155">
    <property type="entry name" value="DED DOMAIN-CONTAINING PROTEIN"/>
    <property type="match status" value="1"/>
</dbReference>